<evidence type="ECO:0000259" key="6">
    <source>
        <dbReference type="Pfam" id="PF08281"/>
    </source>
</evidence>
<dbReference type="InterPro" id="IPR007627">
    <property type="entry name" value="RNA_pol_sigma70_r2"/>
</dbReference>
<evidence type="ECO:0000256" key="1">
    <source>
        <dbReference type="ARBA" id="ARBA00010641"/>
    </source>
</evidence>
<dbReference type="OrthoDB" id="1491902at2"/>
<dbReference type="NCBIfam" id="TIGR02937">
    <property type="entry name" value="sigma70-ECF"/>
    <property type="match status" value="1"/>
</dbReference>
<dbReference type="SUPFAM" id="SSF88946">
    <property type="entry name" value="Sigma2 domain of RNA polymerase sigma factors"/>
    <property type="match status" value="1"/>
</dbReference>
<sequence>MRNKELTLEKLIEGCIKKDFRSEELLYKTYFGYLSGVAYRYTKERNESVELINDSFVRIFKKLDSFAFNGPPEEKQKAFKGWIGRITANIAIDRIRAKRTLIYLEDMGNDVKADVAFETPDTLSYKDITTLISSLPQIQQLIFNMHEIEGFSHEEIAVKLNIPASTSRVYLTRAKAKLATLYNAVMSTYQ</sequence>
<dbReference type="EMBL" id="PGFJ01000001">
    <property type="protein sequence ID" value="PJJ84488.1"/>
    <property type="molecule type" value="Genomic_DNA"/>
</dbReference>
<name>A0A2H9VUK5_9SPHI</name>
<dbReference type="Pfam" id="PF04542">
    <property type="entry name" value="Sigma70_r2"/>
    <property type="match status" value="1"/>
</dbReference>
<dbReference type="GO" id="GO:0003677">
    <property type="term" value="F:DNA binding"/>
    <property type="evidence" value="ECO:0007669"/>
    <property type="project" value="InterPro"/>
</dbReference>
<comment type="caution">
    <text evidence="7">The sequence shown here is derived from an EMBL/GenBank/DDBJ whole genome shotgun (WGS) entry which is preliminary data.</text>
</comment>
<keyword evidence="8" id="KW-1185">Reference proteome</keyword>
<dbReference type="CDD" id="cd06171">
    <property type="entry name" value="Sigma70_r4"/>
    <property type="match status" value="1"/>
</dbReference>
<dbReference type="GO" id="GO:0016987">
    <property type="term" value="F:sigma factor activity"/>
    <property type="evidence" value="ECO:0007669"/>
    <property type="project" value="UniProtKB-KW"/>
</dbReference>
<feature type="domain" description="RNA polymerase sigma factor 70 region 4 type 2" evidence="6">
    <location>
        <begin position="127"/>
        <end position="178"/>
    </location>
</feature>
<protein>
    <submittedName>
        <fullName evidence="7">RNA polymerase sigma-70 factor (ECF subfamily)</fullName>
    </submittedName>
</protein>
<dbReference type="PANTHER" id="PTHR43133">
    <property type="entry name" value="RNA POLYMERASE ECF-TYPE SIGMA FACTO"/>
    <property type="match status" value="1"/>
</dbReference>
<evidence type="ECO:0000313" key="7">
    <source>
        <dbReference type="EMBL" id="PJJ84488.1"/>
    </source>
</evidence>
<evidence type="ECO:0000313" key="8">
    <source>
        <dbReference type="Proteomes" id="UP000242687"/>
    </source>
</evidence>
<feature type="domain" description="RNA polymerase sigma-70 region 2" evidence="5">
    <location>
        <begin position="26"/>
        <end position="99"/>
    </location>
</feature>
<proteinExistence type="inferred from homology"/>
<dbReference type="Gene3D" id="1.10.1740.10">
    <property type="match status" value="1"/>
</dbReference>
<evidence type="ECO:0000256" key="4">
    <source>
        <dbReference type="ARBA" id="ARBA00023163"/>
    </source>
</evidence>
<gene>
    <name evidence="7" type="ORF">CLV57_1501</name>
</gene>
<dbReference type="InterPro" id="IPR036388">
    <property type="entry name" value="WH-like_DNA-bd_sf"/>
</dbReference>
<dbReference type="GO" id="GO:0006352">
    <property type="term" value="P:DNA-templated transcription initiation"/>
    <property type="evidence" value="ECO:0007669"/>
    <property type="project" value="InterPro"/>
</dbReference>
<dbReference type="InterPro" id="IPR014284">
    <property type="entry name" value="RNA_pol_sigma-70_dom"/>
</dbReference>
<keyword evidence="3" id="KW-0731">Sigma factor</keyword>
<dbReference type="InterPro" id="IPR013324">
    <property type="entry name" value="RNA_pol_sigma_r3/r4-like"/>
</dbReference>
<dbReference type="InterPro" id="IPR013249">
    <property type="entry name" value="RNA_pol_sigma70_r4_t2"/>
</dbReference>
<evidence type="ECO:0000256" key="2">
    <source>
        <dbReference type="ARBA" id="ARBA00023015"/>
    </source>
</evidence>
<dbReference type="PANTHER" id="PTHR43133:SF46">
    <property type="entry name" value="RNA POLYMERASE SIGMA-70 FACTOR ECF SUBFAMILY"/>
    <property type="match status" value="1"/>
</dbReference>
<dbReference type="Proteomes" id="UP000242687">
    <property type="component" value="Unassembled WGS sequence"/>
</dbReference>
<evidence type="ECO:0000256" key="3">
    <source>
        <dbReference type="ARBA" id="ARBA00023082"/>
    </source>
</evidence>
<dbReference type="InterPro" id="IPR039425">
    <property type="entry name" value="RNA_pol_sigma-70-like"/>
</dbReference>
<dbReference type="SUPFAM" id="SSF88659">
    <property type="entry name" value="Sigma3 and sigma4 domains of RNA polymerase sigma factors"/>
    <property type="match status" value="1"/>
</dbReference>
<keyword evidence="4" id="KW-0804">Transcription</keyword>
<dbReference type="RefSeq" id="WP_157799093.1">
    <property type="nucleotide sequence ID" value="NZ_PGFJ01000001.1"/>
</dbReference>
<evidence type="ECO:0000259" key="5">
    <source>
        <dbReference type="Pfam" id="PF04542"/>
    </source>
</evidence>
<dbReference type="AlphaFoldDB" id="A0A2H9VUK5"/>
<reference evidence="7 8" key="1">
    <citation type="submission" date="2017-11" db="EMBL/GenBank/DDBJ databases">
        <title>Genomic Encyclopedia of Archaeal and Bacterial Type Strains, Phase II (KMG-II): From Individual Species to Whole Genera.</title>
        <authorList>
            <person name="Goeker M."/>
        </authorList>
    </citation>
    <scope>NUCLEOTIDE SEQUENCE [LARGE SCALE GENOMIC DNA]</scope>
    <source>
        <strain evidence="7 8">DSM 28175</strain>
    </source>
</reference>
<keyword evidence="2" id="KW-0805">Transcription regulation</keyword>
<dbReference type="Pfam" id="PF08281">
    <property type="entry name" value="Sigma70_r4_2"/>
    <property type="match status" value="1"/>
</dbReference>
<comment type="similarity">
    <text evidence="1">Belongs to the sigma-70 factor family. ECF subfamily.</text>
</comment>
<dbReference type="InterPro" id="IPR013325">
    <property type="entry name" value="RNA_pol_sigma_r2"/>
</dbReference>
<dbReference type="Gene3D" id="1.10.10.10">
    <property type="entry name" value="Winged helix-like DNA-binding domain superfamily/Winged helix DNA-binding domain"/>
    <property type="match status" value="1"/>
</dbReference>
<organism evidence="7 8">
    <name type="scientific">Mucilaginibacter auburnensis</name>
    <dbReference type="NCBI Taxonomy" id="1457233"/>
    <lineage>
        <taxon>Bacteria</taxon>
        <taxon>Pseudomonadati</taxon>
        <taxon>Bacteroidota</taxon>
        <taxon>Sphingobacteriia</taxon>
        <taxon>Sphingobacteriales</taxon>
        <taxon>Sphingobacteriaceae</taxon>
        <taxon>Mucilaginibacter</taxon>
    </lineage>
</organism>
<accession>A0A2H9VUK5</accession>